<dbReference type="Gene3D" id="2.40.10.220">
    <property type="entry name" value="predicted glycosyltransferase like domains"/>
    <property type="match status" value="1"/>
</dbReference>
<dbReference type="Pfam" id="PF12945">
    <property type="entry name" value="PilZNR"/>
    <property type="match status" value="1"/>
</dbReference>
<evidence type="ECO:0000256" key="1">
    <source>
        <dbReference type="ARBA" id="ARBA00022636"/>
    </source>
</evidence>
<dbReference type="Gene3D" id="2.30.110.10">
    <property type="entry name" value="Electron Transport, Fmn-binding Protein, Chain A"/>
    <property type="match status" value="1"/>
</dbReference>
<name>A0A0S2JX51_9GAMM</name>
<dbReference type="InterPro" id="IPR009875">
    <property type="entry name" value="PilZ_domain"/>
</dbReference>
<feature type="domain" description="Type III secretion system flagellar brake protein YcgR PilZN" evidence="5">
    <location>
        <begin position="19"/>
        <end position="106"/>
    </location>
</feature>
<gene>
    <name evidence="6" type="ORF">PP2015_15</name>
</gene>
<dbReference type="EMBL" id="CP013187">
    <property type="protein sequence ID" value="ALO40545.1"/>
    <property type="molecule type" value="Genomic_DNA"/>
</dbReference>
<keyword evidence="2" id="KW-0547">Nucleotide-binding</keyword>
<dbReference type="InterPro" id="IPR009926">
    <property type="entry name" value="T3SS_YcgR_PilZN"/>
</dbReference>
<feature type="domain" description="PilZ" evidence="4">
    <location>
        <begin position="114"/>
        <end position="206"/>
    </location>
</feature>
<reference evidence="6 7" key="1">
    <citation type="submission" date="2015-11" db="EMBL/GenBank/DDBJ databases">
        <authorList>
            <person name="Zhang Y."/>
            <person name="Guo Z."/>
        </authorList>
    </citation>
    <scope>NUCLEOTIDE SEQUENCE [LARGE SCALE GENOMIC DNA]</scope>
    <source>
        <strain evidence="6 7">KCTC 12086</strain>
    </source>
</reference>
<proteinExistence type="predicted"/>
<dbReference type="GO" id="GO:0035438">
    <property type="term" value="F:cyclic-di-GMP binding"/>
    <property type="evidence" value="ECO:0007669"/>
    <property type="project" value="InterPro"/>
</dbReference>
<keyword evidence="1" id="KW-0973">c-di-GMP</keyword>
<evidence type="ECO:0000313" key="6">
    <source>
        <dbReference type="EMBL" id="ALO40545.1"/>
    </source>
</evidence>
<accession>A0A0S2JX51</accession>
<dbReference type="RefSeq" id="WP_058028292.1">
    <property type="nucleotide sequence ID" value="NZ_CP013187.1"/>
</dbReference>
<evidence type="ECO:0008006" key="8">
    <source>
        <dbReference type="Google" id="ProtNLM"/>
    </source>
</evidence>
<dbReference type="KEGG" id="pphe:PP2015_15"/>
<evidence type="ECO:0000256" key="2">
    <source>
        <dbReference type="ARBA" id="ARBA00022741"/>
    </source>
</evidence>
<dbReference type="InterPro" id="IPR012349">
    <property type="entry name" value="Split_barrel_FMN-bd"/>
</dbReference>
<evidence type="ECO:0000256" key="3">
    <source>
        <dbReference type="ARBA" id="ARBA00023143"/>
    </source>
</evidence>
<dbReference type="AlphaFoldDB" id="A0A0S2JX51"/>
<organism evidence="6 7">
    <name type="scientific">Pseudoalteromonas phenolica</name>
    <dbReference type="NCBI Taxonomy" id="161398"/>
    <lineage>
        <taxon>Bacteria</taxon>
        <taxon>Pseudomonadati</taxon>
        <taxon>Pseudomonadota</taxon>
        <taxon>Gammaproteobacteria</taxon>
        <taxon>Alteromonadales</taxon>
        <taxon>Pseudoalteromonadaceae</taxon>
        <taxon>Pseudoalteromonas</taxon>
    </lineage>
</organism>
<evidence type="ECO:0000259" key="4">
    <source>
        <dbReference type="Pfam" id="PF07238"/>
    </source>
</evidence>
<dbReference type="Pfam" id="PF07238">
    <property type="entry name" value="PilZ"/>
    <property type="match status" value="1"/>
</dbReference>
<protein>
    <recommendedName>
        <fullName evidence="8">Flagellar brake protein</fullName>
    </recommendedName>
</protein>
<keyword evidence="7" id="KW-1185">Reference proteome</keyword>
<evidence type="ECO:0000313" key="7">
    <source>
        <dbReference type="Proteomes" id="UP000061457"/>
    </source>
</evidence>
<dbReference type="SUPFAM" id="SSF141371">
    <property type="entry name" value="PilZ domain-like"/>
    <property type="match status" value="2"/>
</dbReference>
<sequence length="229" mass="25541">MLKSQTSVDVSIISQLPTGSTVDIEVIMPAGSKRLKTEFVGYMSGQYIILNCPSAQRLGAALDYVKEGTYVVVRAVLEQGDGQIIAYKSMIKAVTTHPTKLIFLFLPRAVQSYQLREQVRIPTLIPAVFNTSDHSEVGVIKDISLSGLQFDLHSDDVCPNTDLKEQDCEILLEGKQNQQFKLNGEICRVKQKEGLVMLGIKLKNDQTFMEAIMKEYLIDLSVLQADQKE</sequence>
<evidence type="ECO:0000259" key="5">
    <source>
        <dbReference type="Pfam" id="PF12945"/>
    </source>
</evidence>
<dbReference type="OrthoDB" id="5761885at2"/>
<dbReference type="PATRIC" id="fig|161398.10.peg.16"/>
<dbReference type="Proteomes" id="UP000061457">
    <property type="component" value="Chromosome I"/>
</dbReference>
<dbReference type="STRING" id="161398.PP2015_15"/>
<keyword evidence="3" id="KW-0975">Bacterial flagellum</keyword>